<proteinExistence type="predicted"/>
<dbReference type="PROSITE" id="PS00889">
    <property type="entry name" value="CNMP_BINDING_2"/>
    <property type="match status" value="1"/>
</dbReference>
<dbReference type="PROSITE" id="PS50042">
    <property type="entry name" value="CNMP_BINDING_3"/>
    <property type="match status" value="1"/>
</dbReference>
<dbReference type="PANTHER" id="PTHR24567">
    <property type="entry name" value="CRP FAMILY TRANSCRIPTIONAL REGULATORY PROTEIN"/>
    <property type="match status" value="1"/>
</dbReference>
<evidence type="ECO:0000313" key="3">
    <source>
        <dbReference type="Proteomes" id="UP000380867"/>
    </source>
</evidence>
<dbReference type="PRINTS" id="PR00103">
    <property type="entry name" value="CAMPKINASE"/>
</dbReference>
<dbReference type="OrthoDB" id="4619743at2"/>
<gene>
    <name evidence="2" type="ORF">ESP70_019210</name>
</gene>
<sequence length="137" mass="14781">MIRRQKIDPEVQADLSRVTDFDDELIKTLATVGTPVSIPQGWSIIMQSTPADSAYIVLEGEVEIRKSGKVLATLGPGDVFGEIALVNHLLRSASVIASTAIRALRLEASALESLIEQDPTFADTLRSTAESRMANDS</sequence>
<dbReference type="SUPFAM" id="SSF51206">
    <property type="entry name" value="cAMP-binding domain-like"/>
    <property type="match status" value="1"/>
</dbReference>
<keyword evidence="3" id="KW-1185">Reference proteome</keyword>
<dbReference type="Gene3D" id="2.60.120.10">
    <property type="entry name" value="Jelly Rolls"/>
    <property type="match status" value="1"/>
</dbReference>
<comment type="caution">
    <text evidence="2">The sequence shown here is derived from an EMBL/GenBank/DDBJ whole genome shotgun (WGS) entry which is preliminary data.</text>
</comment>
<dbReference type="PANTHER" id="PTHR24567:SF74">
    <property type="entry name" value="HTH-TYPE TRANSCRIPTIONAL REGULATOR ARCR"/>
    <property type="match status" value="1"/>
</dbReference>
<dbReference type="EMBL" id="SDPQ02000004">
    <property type="protein sequence ID" value="KAA1394331.1"/>
    <property type="molecule type" value="Genomic_DNA"/>
</dbReference>
<accession>A0A5M4FAT8</accession>
<dbReference type="InterPro" id="IPR000595">
    <property type="entry name" value="cNMP-bd_dom"/>
</dbReference>
<dbReference type="RefSeq" id="WP_149690941.1">
    <property type="nucleotide sequence ID" value="NZ_SDPQ02000004.1"/>
</dbReference>
<feature type="domain" description="Cyclic nucleotide-binding" evidence="1">
    <location>
        <begin position="17"/>
        <end position="115"/>
    </location>
</feature>
<dbReference type="SMART" id="SM00100">
    <property type="entry name" value="cNMP"/>
    <property type="match status" value="1"/>
</dbReference>
<name>A0A5M4FAT8_9ACTN</name>
<dbReference type="InterPro" id="IPR018488">
    <property type="entry name" value="cNMP-bd_CS"/>
</dbReference>
<dbReference type="CDD" id="cd00038">
    <property type="entry name" value="CAP_ED"/>
    <property type="match status" value="1"/>
</dbReference>
<dbReference type="InterPro" id="IPR014710">
    <property type="entry name" value="RmlC-like_jellyroll"/>
</dbReference>
<protein>
    <submittedName>
        <fullName evidence="2">Cyclic nucleotide-binding domain-containing protein</fullName>
    </submittedName>
</protein>
<evidence type="ECO:0000313" key="2">
    <source>
        <dbReference type="EMBL" id="KAA1394331.1"/>
    </source>
</evidence>
<dbReference type="InterPro" id="IPR050397">
    <property type="entry name" value="Env_Response_Regulators"/>
</dbReference>
<dbReference type="GO" id="GO:0005829">
    <property type="term" value="C:cytosol"/>
    <property type="evidence" value="ECO:0007669"/>
    <property type="project" value="TreeGrafter"/>
</dbReference>
<dbReference type="AlphaFoldDB" id="A0A5M4FAT8"/>
<organism evidence="2 3">
    <name type="scientific">Aeromicrobium ginsengisoli</name>
    <dbReference type="NCBI Taxonomy" id="363867"/>
    <lineage>
        <taxon>Bacteria</taxon>
        <taxon>Bacillati</taxon>
        <taxon>Actinomycetota</taxon>
        <taxon>Actinomycetes</taxon>
        <taxon>Propionibacteriales</taxon>
        <taxon>Nocardioidaceae</taxon>
        <taxon>Aeromicrobium</taxon>
    </lineage>
</organism>
<dbReference type="GO" id="GO:0003700">
    <property type="term" value="F:DNA-binding transcription factor activity"/>
    <property type="evidence" value="ECO:0007669"/>
    <property type="project" value="TreeGrafter"/>
</dbReference>
<dbReference type="Pfam" id="PF00027">
    <property type="entry name" value="cNMP_binding"/>
    <property type="match status" value="1"/>
</dbReference>
<dbReference type="InterPro" id="IPR018490">
    <property type="entry name" value="cNMP-bd_dom_sf"/>
</dbReference>
<dbReference type="Proteomes" id="UP000380867">
    <property type="component" value="Unassembled WGS sequence"/>
</dbReference>
<evidence type="ECO:0000259" key="1">
    <source>
        <dbReference type="PROSITE" id="PS50042"/>
    </source>
</evidence>
<reference evidence="2" key="1">
    <citation type="submission" date="2019-09" db="EMBL/GenBank/DDBJ databases">
        <authorList>
            <person name="Li J."/>
        </authorList>
    </citation>
    <scope>NUCLEOTIDE SEQUENCE [LARGE SCALE GENOMIC DNA]</scope>
    <source>
        <strain evidence="2">JCM 14732</strain>
    </source>
</reference>